<feature type="region of interest" description="Disordered" evidence="1">
    <location>
        <begin position="14"/>
        <end position="199"/>
    </location>
</feature>
<feature type="compositionally biased region" description="Low complexity" evidence="1">
    <location>
        <begin position="79"/>
        <end position="93"/>
    </location>
</feature>
<sequence length="413" mass="43746">MSWQEQLRQLDTELAHGRISADDHRKQRDELLAEASASAPAKNRPASVDERLRWRSSNPGAQPRADSTTGHTQPASGQPGAPDWPADAPTDWPETAATDWPTESAPARTSKVPQALLQPPIADPYADPPTRPHVPTPGDKLAEPVSPSQPSPGQPSPSQPSPGPPAQPGGGLPPLAGPAPVPMPSAAGKPLADDAELTRKPRVDRRGRLLYGGVAAGLVLALVAVGIWLSGDPAEPTAANDQVAANQQQAPGPANELDSLMPALPGVANENNSSVTVEKGRQLGLYTKEEATILEENNVSGVTYRGSANEGIGYAILVAENEDDAGAKQTTQALHDELVRTGFEPGPEVPREPDLRVLKRLSEQSNTYRVVYQSGDYTVRMGLAQMPAAQESALATEFEQMIGTVLEKFPTRQ</sequence>
<feature type="compositionally biased region" description="Basic and acidic residues" evidence="1">
    <location>
        <begin position="14"/>
        <end position="31"/>
    </location>
</feature>
<evidence type="ECO:0000313" key="3">
    <source>
        <dbReference type="EMBL" id="TCP57181.1"/>
    </source>
</evidence>
<proteinExistence type="predicted"/>
<reference evidence="3 4" key="1">
    <citation type="submission" date="2019-03" db="EMBL/GenBank/DDBJ databases">
        <title>Genomic Encyclopedia of Type Strains, Phase IV (KMG-IV): sequencing the most valuable type-strain genomes for metagenomic binning, comparative biology and taxonomic classification.</title>
        <authorList>
            <person name="Goeker M."/>
        </authorList>
    </citation>
    <scope>NUCLEOTIDE SEQUENCE [LARGE SCALE GENOMIC DNA]</scope>
    <source>
        <strain evidence="3 4">DSM 45765</strain>
    </source>
</reference>
<protein>
    <recommendedName>
        <fullName evidence="5">Flagellar basal body-associated protein FliL</fullName>
    </recommendedName>
</protein>
<organism evidence="3 4">
    <name type="scientific">Tamaricihabitans halophyticus</name>
    <dbReference type="NCBI Taxonomy" id="1262583"/>
    <lineage>
        <taxon>Bacteria</taxon>
        <taxon>Bacillati</taxon>
        <taxon>Actinomycetota</taxon>
        <taxon>Actinomycetes</taxon>
        <taxon>Pseudonocardiales</taxon>
        <taxon>Pseudonocardiaceae</taxon>
        <taxon>Tamaricihabitans</taxon>
    </lineage>
</organism>
<accession>A0A4R2RBT1</accession>
<keyword evidence="4" id="KW-1185">Reference proteome</keyword>
<gene>
    <name evidence="3" type="ORF">EV191_1011134</name>
</gene>
<keyword evidence="2" id="KW-0812">Transmembrane</keyword>
<dbReference type="EMBL" id="SLXQ01000001">
    <property type="protein sequence ID" value="TCP57181.1"/>
    <property type="molecule type" value="Genomic_DNA"/>
</dbReference>
<dbReference type="AlphaFoldDB" id="A0A4R2RBT1"/>
<dbReference type="OrthoDB" id="3610689at2"/>
<feature type="transmembrane region" description="Helical" evidence="2">
    <location>
        <begin position="209"/>
        <end position="229"/>
    </location>
</feature>
<feature type="compositionally biased region" description="Pro residues" evidence="1">
    <location>
        <begin position="147"/>
        <end position="167"/>
    </location>
</feature>
<evidence type="ECO:0008006" key="5">
    <source>
        <dbReference type="Google" id="ProtNLM"/>
    </source>
</evidence>
<keyword evidence="2" id="KW-0472">Membrane</keyword>
<comment type="caution">
    <text evidence="3">The sequence shown here is derived from an EMBL/GenBank/DDBJ whole genome shotgun (WGS) entry which is preliminary data.</text>
</comment>
<feature type="compositionally biased region" description="Pro residues" evidence="1">
    <location>
        <begin position="126"/>
        <end position="135"/>
    </location>
</feature>
<evidence type="ECO:0000313" key="4">
    <source>
        <dbReference type="Proteomes" id="UP000294911"/>
    </source>
</evidence>
<feature type="compositionally biased region" description="Polar residues" evidence="1">
    <location>
        <begin position="55"/>
        <end position="76"/>
    </location>
</feature>
<name>A0A4R2RBT1_9PSEU</name>
<keyword evidence="2" id="KW-1133">Transmembrane helix</keyword>
<dbReference type="RefSeq" id="WP_132875689.1">
    <property type="nucleotide sequence ID" value="NZ_SLXQ01000001.1"/>
</dbReference>
<evidence type="ECO:0000256" key="1">
    <source>
        <dbReference type="SAM" id="MobiDB-lite"/>
    </source>
</evidence>
<dbReference type="Proteomes" id="UP000294911">
    <property type="component" value="Unassembled WGS sequence"/>
</dbReference>
<evidence type="ECO:0000256" key="2">
    <source>
        <dbReference type="SAM" id="Phobius"/>
    </source>
</evidence>